<keyword evidence="4 9" id="KW-0812">Transmembrane</keyword>
<comment type="caution">
    <text evidence="13">The sequence shown here is derived from an EMBL/GenBank/DDBJ whole genome shotgun (WGS) entry which is preliminary data.</text>
</comment>
<keyword evidence="6 9" id="KW-0472">Membrane</keyword>
<keyword evidence="5 9" id="KW-1133">Transmembrane helix</keyword>
<dbReference type="InterPro" id="IPR027815">
    <property type="entry name" value="CSC1/OSCA1-like_cyt"/>
</dbReference>
<keyword evidence="3" id="KW-0813">Transport</keyword>
<dbReference type="GO" id="GO:0005227">
    <property type="term" value="F:calcium-activated cation channel activity"/>
    <property type="evidence" value="ECO:0007669"/>
    <property type="project" value="InterPro"/>
</dbReference>
<evidence type="ECO:0000256" key="5">
    <source>
        <dbReference type="ARBA" id="ARBA00022989"/>
    </source>
</evidence>
<feature type="transmembrane region" description="Helical" evidence="9">
    <location>
        <begin position="12"/>
        <end position="29"/>
    </location>
</feature>
<evidence type="ECO:0000259" key="12">
    <source>
        <dbReference type="Pfam" id="PF14703"/>
    </source>
</evidence>
<evidence type="ECO:0000259" key="10">
    <source>
        <dbReference type="Pfam" id="PF02714"/>
    </source>
</evidence>
<feature type="coiled-coil region" evidence="7">
    <location>
        <begin position="346"/>
        <end position="373"/>
    </location>
</feature>
<feature type="transmembrane region" description="Helical" evidence="9">
    <location>
        <begin position="764"/>
        <end position="785"/>
    </location>
</feature>
<evidence type="ECO:0000256" key="6">
    <source>
        <dbReference type="ARBA" id="ARBA00023136"/>
    </source>
</evidence>
<accession>A0AAW1T6K1</accession>
<feature type="transmembrane region" description="Helical" evidence="9">
    <location>
        <begin position="489"/>
        <end position="513"/>
    </location>
</feature>
<evidence type="ECO:0000256" key="9">
    <source>
        <dbReference type="SAM" id="Phobius"/>
    </source>
</evidence>
<feature type="domain" description="CSC1/OSCA1-like N-terminal transmembrane" evidence="11">
    <location>
        <begin position="8"/>
        <end position="167"/>
    </location>
</feature>
<evidence type="ECO:0000256" key="2">
    <source>
        <dbReference type="ARBA" id="ARBA00007779"/>
    </source>
</evidence>
<feature type="transmembrane region" description="Helical" evidence="9">
    <location>
        <begin position="147"/>
        <end position="166"/>
    </location>
</feature>
<feature type="compositionally biased region" description="Polar residues" evidence="8">
    <location>
        <begin position="886"/>
        <end position="900"/>
    </location>
</feature>
<dbReference type="EMBL" id="JALJOV010000337">
    <property type="protein sequence ID" value="KAK9864573.1"/>
    <property type="molecule type" value="Genomic_DNA"/>
</dbReference>
<dbReference type="GO" id="GO:0005886">
    <property type="term" value="C:plasma membrane"/>
    <property type="evidence" value="ECO:0007669"/>
    <property type="project" value="TreeGrafter"/>
</dbReference>
<dbReference type="InterPro" id="IPR032880">
    <property type="entry name" value="CSC1/OSCA1-like_N"/>
</dbReference>
<protein>
    <recommendedName>
        <fullName evidence="15">DUF221-domain-containing protein</fullName>
    </recommendedName>
</protein>
<feature type="domain" description="CSC1/OSCA1-like cytosolic" evidence="12">
    <location>
        <begin position="322"/>
        <end position="476"/>
    </location>
</feature>
<dbReference type="InterPro" id="IPR003864">
    <property type="entry name" value="CSC1/OSCA1-like_7TM"/>
</dbReference>
<organism evidence="13 14">
    <name type="scientific">Apatococcus fuscideae</name>
    <dbReference type="NCBI Taxonomy" id="2026836"/>
    <lineage>
        <taxon>Eukaryota</taxon>
        <taxon>Viridiplantae</taxon>
        <taxon>Chlorophyta</taxon>
        <taxon>core chlorophytes</taxon>
        <taxon>Trebouxiophyceae</taxon>
        <taxon>Chlorellales</taxon>
        <taxon>Chlorellaceae</taxon>
        <taxon>Apatococcus</taxon>
    </lineage>
</organism>
<keyword evidence="14" id="KW-1185">Reference proteome</keyword>
<dbReference type="Pfam" id="PF02714">
    <property type="entry name" value="RSN1_7TM"/>
    <property type="match status" value="1"/>
</dbReference>
<dbReference type="Proteomes" id="UP001485043">
    <property type="component" value="Unassembled WGS sequence"/>
</dbReference>
<dbReference type="PANTHER" id="PTHR13018">
    <property type="entry name" value="PROBABLE MEMBRANE PROTEIN DUF221-RELATED"/>
    <property type="match status" value="1"/>
</dbReference>
<feature type="region of interest" description="Disordered" evidence="8">
    <location>
        <begin position="875"/>
        <end position="922"/>
    </location>
</feature>
<feature type="transmembrane region" description="Helical" evidence="9">
    <location>
        <begin position="685"/>
        <end position="712"/>
    </location>
</feature>
<reference evidence="13 14" key="1">
    <citation type="journal article" date="2024" name="Nat. Commun.">
        <title>Phylogenomics reveals the evolutionary origins of lichenization in chlorophyte algae.</title>
        <authorList>
            <person name="Puginier C."/>
            <person name="Libourel C."/>
            <person name="Otte J."/>
            <person name="Skaloud P."/>
            <person name="Haon M."/>
            <person name="Grisel S."/>
            <person name="Petersen M."/>
            <person name="Berrin J.G."/>
            <person name="Delaux P.M."/>
            <person name="Dal Grande F."/>
            <person name="Keller J."/>
        </authorList>
    </citation>
    <scope>NUCLEOTIDE SEQUENCE [LARGE SCALE GENOMIC DNA]</scope>
    <source>
        <strain evidence="13 14">SAG 2523</strain>
    </source>
</reference>
<feature type="transmembrane region" description="Helical" evidence="9">
    <location>
        <begin position="580"/>
        <end position="600"/>
    </location>
</feature>
<feature type="transmembrane region" description="Helical" evidence="9">
    <location>
        <begin position="733"/>
        <end position="758"/>
    </location>
</feature>
<evidence type="ECO:0000256" key="8">
    <source>
        <dbReference type="SAM" id="MobiDB-lite"/>
    </source>
</evidence>
<evidence type="ECO:0000256" key="1">
    <source>
        <dbReference type="ARBA" id="ARBA00004141"/>
    </source>
</evidence>
<gene>
    <name evidence="13" type="ORF">WJX84_004373</name>
</gene>
<dbReference type="AlphaFoldDB" id="A0AAW1T6K1"/>
<dbReference type="PANTHER" id="PTHR13018:SF5">
    <property type="entry name" value="RE44586P"/>
    <property type="match status" value="1"/>
</dbReference>
<name>A0AAW1T6K1_9CHLO</name>
<sequence length="922" mass="103820">MTTDGKSFGISVGVNAAIGTLALIFFGFFRTTRIVRKYYAPKRYLDDEPKPAKLPNTFWGWIMPTWQASQEEVIAVAGTDGAVYLMMLKFGTELFAGLSLMTLITILPTNIEGNAIQNGLAVAAADYTFTNLDRVTMSNVPKRSRLLWVHFIGVYAASLWTYWLLWRYTKQAVTLRIQHLMRSKKGAESHSILVRDIPGIEYGTMLQRVDGTLGKVVPGSVKRNLREGIGKGLTTAKSAGHEMISAGTNMVRRGSGVFGLSPRAEILEVAPLNDESLTQEDATRRKAIEKELQQLQEGVMQMNAWDKCNRMLKDGYSMIEVVDTEYRELHPDEVEEVHVLNDTAVLERLVKEYQKLQRSLEDLIDDFTSKKRRSKKIKPKLVRVIGLQYGSWGIQTYGVKPVKLDALDFWPARLTKLRELILAEQPVARGQAMPTAFVTFKRRREQVVASTAMQHHDQRFWKISAAPAPNDIIWPNLTLRDWERRLRFLVVWTLFVLLALFYTIPVGAIQAILEVQRLSKYPPFKQLVNIAFTRSLIESILPSLVLKIFLALLPNLLAFMNKKQGMISASKVDFGVVRKYFIFQVVTVFFGSFIGGSFFTQIEQWVKSPTSAITIIGTAAPATSIFFLTYVVLQGLNAAPLGFLRLVGVVLFWLLSILAGTERAKARRWSQQSLTYGGQIPNDTIIILLGLVFCCVNPLICLAALLYFLITWTLEKYNMLYVWRENYQTGGKMWLIVFPQVIASILIFHIMMIGLLAIKESFSAILIIPLPFITLAFWWICKGLFKKPLEILSLRGAADLDRKDELEMELLPRKPTDLESQQSLPPLDEVYLNPALNFDEEKHSQLMQEVIDMKLVLAGTKSMIELPEVARGASKSEDNALAGSSEPVSSSGLLTTQVMDSDSHIEKTRASTMGTVGRDPSH</sequence>
<evidence type="ECO:0000259" key="11">
    <source>
        <dbReference type="Pfam" id="PF13967"/>
    </source>
</evidence>
<proteinExistence type="inferred from homology"/>
<feature type="transmembrane region" description="Helical" evidence="9">
    <location>
        <begin position="642"/>
        <end position="660"/>
    </location>
</feature>
<evidence type="ECO:0000256" key="3">
    <source>
        <dbReference type="ARBA" id="ARBA00022448"/>
    </source>
</evidence>
<feature type="transmembrane region" description="Helical" evidence="9">
    <location>
        <begin position="612"/>
        <end position="633"/>
    </location>
</feature>
<evidence type="ECO:0000313" key="14">
    <source>
        <dbReference type="Proteomes" id="UP001485043"/>
    </source>
</evidence>
<feature type="domain" description="CSC1/OSCA1-like 7TM region" evidence="10">
    <location>
        <begin position="487"/>
        <end position="756"/>
    </location>
</feature>
<feature type="transmembrane region" description="Helical" evidence="9">
    <location>
        <begin position="540"/>
        <end position="559"/>
    </location>
</feature>
<comment type="similarity">
    <text evidence="2">Belongs to the CSC1 (TC 1.A.17) family.</text>
</comment>
<evidence type="ECO:0000256" key="7">
    <source>
        <dbReference type="SAM" id="Coils"/>
    </source>
</evidence>
<dbReference type="InterPro" id="IPR045122">
    <property type="entry name" value="Csc1-like"/>
</dbReference>
<dbReference type="Pfam" id="PF13967">
    <property type="entry name" value="RSN1_TM"/>
    <property type="match status" value="1"/>
</dbReference>
<feature type="transmembrane region" description="Helical" evidence="9">
    <location>
        <begin position="94"/>
        <end position="111"/>
    </location>
</feature>
<dbReference type="Pfam" id="PF14703">
    <property type="entry name" value="PHM7_cyt"/>
    <property type="match status" value="1"/>
</dbReference>
<evidence type="ECO:0000313" key="13">
    <source>
        <dbReference type="EMBL" id="KAK9864573.1"/>
    </source>
</evidence>
<keyword evidence="7" id="KW-0175">Coiled coil</keyword>
<evidence type="ECO:0000256" key="4">
    <source>
        <dbReference type="ARBA" id="ARBA00022692"/>
    </source>
</evidence>
<comment type="subcellular location">
    <subcellularLocation>
        <location evidence="1">Membrane</location>
        <topology evidence="1">Multi-pass membrane protein</topology>
    </subcellularLocation>
</comment>
<evidence type="ECO:0008006" key="15">
    <source>
        <dbReference type="Google" id="ProtNLM"/>
    </source>
</evidence>